<dbReference type="InterPro" id="IPR000159">
    <property type="entry name" value="RA_dom"/>
</dbReference>
<dbReference type="GO" id="GO:0051020">
    <property type="term" value="F:GTPase binding"/>
    <property type="evidence" value="ECO:0007669"/>
    <property type="project" value="TreeGrafter"/>
</dbReference>
<evidence type="ECO:0000313" key="3">
    <source>
        <dbReference type="Ensembl" id="ENSXCOP00000005469.1"/>
    </source>
</evidence>
<accession>A0A3B5LC72</accession>
<reference evidence="3" key="1">
    <citation type="submission" date="2025-08" db="UniProtKB">
        <authorList>
            <consortium name="Ensembl"/>
        </authorList>
    </citation>
    <scope>IDENTIFICATION</scope>
</reference>
<dbReference type="PANTHER" id="PTHR16027">
    <property type="entry name" value="DILUTE DOMAIN-CONTAINING PROTEIN YPR089W"/>
    <property type="match status" value="1"/>
</dbReference>
<keyword evidence="4" id="KW-1185">Reference proteome</keyword>
<protein>
    <recommendedName>
        <fullName evidence="2">Ras-associating domain-containing protein</fullName>
    </recommendedName>
</protein>
<sequence length="849" mass="93387">MISEERSGHVNKQTLSFPVGLLIRSPKRRLAKLGRKPSNGSVSNQSAGTVRSTESVGVRQPAKSKIRRHNNRLSTVFNYSPNLREGGRRGPTRGGPDPQAADDPAELSSQRSVPGILKIFGSDICQGAHYKSVLATSQSSARELVREALEYCLEKEDASDYVLCDVIGQTGADHQWRRECFRVVGANERPLLLQALWKPKEGFFRRFEIQRRSTVEQQSLKHRDTITAVNAQARKLQKNRSRVASLFVDSGGEDTEGPGFWRSLSDMDLSATEREVGRAQRSAVRENPEAEADTEVLRLGLEKEETESSDDNATQYSIHPPFDFPYFLLLQGYDHRQDFVIYLMSGSSTIFGCCREHSTGEDEERLKVDILLFAPDVSPQHCCVRRLDSNSQSSSGKQRKTVTLLRPLHGAPVTRNGFLLDKEVELNPGDLIGLGKHYLFLFKDPTSGWGSPPAPSWMGRVRPGSDASTSCSSCGSCITVKQLQGKPPASCWRNLEGTEASLRYELQQEERVLQEILDMVDPSENEPKLTPAFLLILCIQHSAGSFQLTHFRQLLLRIASQIQLITWQEKTKELAAMQPESSVDDAADQLQQLSMEELISGLQPLVLWMANSIELLHFIQHEVPQLLPWRRDSMDQRLQAELWSTQTACEEAMTVLEEVIMFTFQQSVYYLTKHVPGPGRPTGREPVLGRSAATSCQPQQHPAGPEGGAGAPLGLPGASGHLPAALCLPVLLHQRFAVQQPHGEIRGRVLPVVPRRADPGQPGPAHGLGPESGPGQHDRSVPAEALRRRQSAGHAQRNASAAAGVLGVPQGRVCHPDAGSAAPHAEGVRRREAPPPWVEPASGGGGRRA</sequence>
<feature type="compositionally biased region" description="Polar residues" evidence="1">
    <location>
        <begin position="72"/>
        <end position="81"/>
    </location>
</feature>
<dbReference type="GeneTree" id="ENSGT00940000164726"/>
<dbReference type="SUPFAM" id="SSF49879">
    <property type="entry name" value="SMAD/FHA domain"/>
    <property type="match status" value="1"/>
</dbReference>
<proteinExistence type="predicted"/>
<feature type="region of interest" description="Disordered" evidence="1">
    <location>
        <begin position="674"/>
        <end position="716"/>
    </location>
</feature>
<dbReference type="SUPFAM" id="SSF54236">
    <property type="entry name" value="Ubiquitin-like"/>
    <property type="match status" value="1"/>
</dbReference>
<dbReference type="InterPro" id="IPR052072">
    <property type="entry name" value="Vascular_dev_regulator"/>
</dbReference>
<evidence type="ECO:0000313" key="4">
    <source>
        <dbReference type="Proteomes" id="UP000261380"/>
    </source>
</evidence>
<feature type="region of interest" description="Disordered" evidence="1">
    <location>
        <begin position="748"/>
        <end position="849"/>
    </location>
</feature>
<feature type="domain" description="Ras-associating" evidence="2">
    <location>
        <begin position="113"/>
        <end position="214"/>
    </location>
</feature>
<dbReference type="GO" id="GO:0007165">
    <property type="term" value="P:signal transduction"/>
    <property type="evidence" value="ECO:0007669"/>
    <property type="project" value="InterPro"/>
</dbReference>
<dbReference type="GO" id="GO:0035024">
    <property type="term" value="P:negative regulation of Rho protein signal transduction"/>
    <property type="evidence" value="ECO:0007669"/>
    <property type="project" value="TreeGrafter"/>
</dbReference>
<evidence type="ECO:0000256" key="1">
    <source>
        <dbReference type="SAM" id="MobiDB-lite"/>
    </source>
</evidence>
<dbReference type="Gene3D" id="2.60.200.20">
    <property type="match status" value="1"/>
</dbReference>
<feature type="region of interest" description="Disordered" evidence="1">
    <location>
        <begin position="31"/>
        <end position="110"/>
    </location>
</feature>
<dbReference type="GO" id="GO:0005911">
    <property type="term" value="C:cell-cell junction"/>
    <property type="evidence" value="ECO:0007669"/>
    <property type="project" value="TreeGrafter"/>
</dbReference>
<dbReference type="GO" id="GO:0001525">
    <property type="term" value="P:angiogenesis"/>
    <property type="evidence" value="ECO:0007669"/>
    <property type="project" value="TreeGrafter"/>
</dbReference>
<dbReference type="Proteomes" id="UP000261380">
    <property type="component" value="Unplaced"/>
</dbReference>
<dbReference type="STRING" id="32473.ENSXCOP00000005469"/>
<name>A0A3B5LC72_9TELE</name>
<feature type="compositionally biased region" description="Polar residues" evidence="1">
    <location>
        <begin position="38"/>
        <end position="55"/>
    </location>
</feature>
<dbReference type="AlphaFoldDB" id="A0A3B5LC72"/>
<dbReference type="CDD" id="cd17116">
    <property type="entry name" value="RA_Radil_like"/>
    <property type="match status" value="1"/>
</dbReference>
<reference evidence="3" key="2">
    <citation type="submission" date="2025-09" db="UniProtKB">
        <authorList>
            <consortium name="Ensembl"/>
        </authorList>
    </citation>
    <scope>IDENTIFICATION</scope>
</reference>
<dbReference type="InterPro" id="IPR029071">
    <property type="entry name" value="Ubiquitin-like_domsf"/>
</dbReference>
<dbReference type="Ensembl" id="ENSXCOT00000005531.1">
    <property type="protein sequence ID" value="ENSXCOP00000005469.1"/>
    <property type="gene ID" value="ENSXCOG00000004268.1"/>
</dbReference>
<dbReference type="SMART" id="SM00314">
    <property type="entry name" value="RA"/>
    <property type="match status" value="1"/>
</dbReference>
<evidence type="ECO:0000259" key="2">
    <source>
        <dbReference type="PROSITE" id="PS50200"/>
    </source>
</evidence>
<dbReference type="Pfam" id="PF00788">
    <property type="entry name" value="RA"/>
    <property type="match status" value="1"/>
</dbReference>
<dbReference type="InterPro" id="IPR008984">
    <property type="entry name" value="SMAD_FHA_dom_sf"/>
</dbReference>
<dbReference type="Gene3D" id="3.10.20.90">
    <property type="entry name" value="Phosphatidylinositol 3-kinase Catalytic Subunit, Chain A, domain 1"/>
    <property type="match status" value="1"/>
</dbReference>
<feature type="compositionally biased region" description="Basic and acidic residues" evidence="1">
    <location>
        <begin position="776"/>
        <end position="787"/>
    </location>
</feature>
<dbReference type="PANTHER" id="PTHR16027:SF4">
    <property type="entry name" value="RAS-INTERACTING PROTEIN 1"/>
    <property type="match status" value="1"/>
</dbReference>
<dbReference type="PROSITE" id="PS50200">
    <property type="entry name" value="RA"/>
    <property type="match status" value="1"/>
</dbReference>
<feature type="compositionally biased region" description="Basic residues" evidence="1">
    <location>
        <begin position="62"/>
        <end position="71"/>
    </location>
</feature>
<organism evidence="3 4">
    <name type="scientific">Xiphophorus couchianus</name>
    <name type="common">Monterrey platyfish</name>
    <dbReference type="NCBI Taxonomy" id="32473"/>
    <lineage>
        <taxon>Eukaryota</taxon>
        <taxon>Metazoa</taxon>
        <taxon>Chordata</taxon>
        <taxon>Craniata</taxon>
        <taxon>Vertebrata</taxon>
        <taxon>Euteleostomi</taxon>
        <taxon>Actinopterygii</taxon>
        <taxon>Neopterygii</taxon>
        <taxon>Teleostei</taxon>
        <taxon>Neoteleostei</taxon>
        <taxon>Acanthomorphata</taxon>
        <taxon>Ovalentaria</taxon>
        <taxon>Atherinomorphae</taxon>
        <taxon>Cyprinodontiformes</taxon>
        <taxon>Poeciliidae</taxon>
        <taxon>Poeciliinae</taxon>
        <taxon>Xiphophorus</taxon>
    </lineage>
</organism>